<comment type="caution">
    <text evidence="5">The sequence shown here is derived from an EMBL/GenBank/DDBJ whole genome shotgun (WGS) entry which is preliminary data.</text>
</comment>
<keyword evidence="2" id="KW-0274">FAD</keyword>
<gene>
    <name evidence="5" type="ORF">ET996_07815</name>
</gene>
<name>A0A4Q9KKN7_PROTD</name>
<reference evidence="5 6" key="1">
    <citation type="submission" date="2019-01" db="EMBL/GenBank/DDBJ databases">
        <title>Lactibacter flavus gen. nov., sp. nov., a novel bacterium of the family Propionibacteriaceae isolated from raw milk and dairy products.</title>
        <authorList>
            <person name="Huptas C."/>
            <person name="Wenning M."/>
            <person name="Breitenwieser F."/>
            <person name="Doll E."/>
            <person name="Von Neubeck M."/>
            <person name="Busse H.-J."/>
            <person name="Scherer S."/>
        </authorList>
    </citation>
    <scope>NUCLEOTIDE SEQUENCE [LARGE SCALE GENOMIC DNA]</scope>
    <source>
        <strain evidence="5 6">DSM 22130</strain>
    </source>
</reference>
<evidence type="ECO:0000256" key="3">
    <source>
        <dbReference type="ARBA" id="ARBA00023002"/>
    </source>
</evidence>
<accession>A0A4Q9KKN7</accession>
<organism evidence="5 6">
    <name type="scientific">Propioniciclava tarda</name>
    <dbReference type="NCBI Taxonomy" id="433330"/>
    <lineage>
        <taxon>Bacteria</taxon>
        <taxon>Bacillati</taxon>
        <taxon>Actinomycetota</taxon>
        <taxon>Actinomycetes</taxon>
        <taxon>Propionibacteriales</taxon>
        <taxon>Propionibacteriaceae</taxon>
        <taxon>Propioniciclava</taxon>
    </lineage>
</organism>
<dbReference type="InterPro" id="IPR036318">
    <property type="entry name" value="FAD-bd_PCMH-like_sf"/>
</dbReference>
<dbReference type="InterPro" id="IPR005107">
    <property type="entry name" value="CO_DH_flav_C"/>
</dbReference>
<dbReference type="PANTHER" id="PTHR42659">
    <property type="entry name" value="XANTHINE DEHYDROGENASE SUBUNIT C-RELATED"/>
    <property type="match status" value="1"/>
</dbReference>
<dbReference type="AlphaFoldDB" id="A0A4Q9KKN7"/>
<dbReference type="Gene3D" id="3.30.465.10">
    <property type="match status" value="1"/>
</dbReference>
<evidence type="ECO:0000256" key="1">
    <source>
        <dbReference type="ARBA" id="ARBA00022630"/>
    </source>
</evidence>
<keyword evidence="1" id="KW-0285">Flavoprotein</keyword>
<dbReference type="EMBL" id="SDMR01000008">
    <property type="protein sequence ID" value="TBT94914.1"/>
    <property type="molecule type" value="Genomic_DNA"/>
</dbReference>
<dbReference type="GO" id="GO:0071949">
    <property type="term" value="F:FAD binding"/>
    <property type="evidence" value="ECO:0007669"/>
    <property type="project" value="InterPro"/>
</dbReference>
<dbReference type="Pfam" id="PF00941">
    <property type="entry name" value="FAD_binding_5"/>
    <property type="match status" value="1"/>
</dbReference>
<dbReference type="Proteomes" id="UP000291933">
    <property type="component" value="Unassembled WGS sequence"/>
</dbReference>
<sequence length="250" mass="25485">MPRVSAYHRPSSLEEALALLERDGAHVLGGGSDLVGRLNTGELGDIEVVDLQSLGLSSIVSDAAGRVRLGAMASLQAVADTESLPGALRDLARAEEPSTLRGRATIGGVVAGRDPESVLLAGLLAADASVVLADASGERTVALATVLAEGVGRGVITAVVVATDGTWATSATRRTPADVPIVAVVGRRRPDRSVARAVTGVAATPIVVDAEAADPASWLEPSADFRGSADYRRHLAAVHLARVLDALASN</sequence>
<dbReference type="InterPro" id="IPR016169">
    <property type="entry name" value="FAD-bd_PCMH_sub2"/>
</dbReference>
<dbReference type="InterPro" id="IPR016167">
    <property type="entry name" value="FAD-bd_PCMH_sub1"/>
</dbReference>
<dbReference type="Gene3D" id="3.30.43.10">
    <property type="entry name" value="Uridine Diphospho-n-acetylenolpyruvylglucosamine Reductase, domain 2"/>
    <property type="match status" value="1"/>
</dbReference>
<evidence type="ECO:0000259" key="4">
    <source>
        <dbReference type="PROSITE" id="PS51387"/>
    </source>
</evidence>
<proteinExistence type="predicted"/>
<dbReference type="InterPro" id="IPR002346">
    <property type="entry name" value="Mopterin_DH_FAD-bd"/>
</dbReference>
<evidence type="ECO:0000313" key="5">
    <source>
        <dbReference type="EMBL" id="TBT94914.1"/>
    </source>
</evidence>
<dbReference type="InterPro" id="IPR016166">
    <property type="entry name" value="FAD-bd_PCMH"/>
</dbReference>
<evidence type="ECO:0000313" key="6">
    <source>
        <dbReference type="Proteomes" id="UP000291933"/>
    </source>
</evidence>
<keyword evidence="6" id="KW-1185">Reference proteome</keyword>
<dbReference type="RefSeq" id="WP_131172003.1">
    <property type="nucleotide sequence ID" value="NZ_FXTL01000007.1"/>
</dbReference>
<dbReference type="SUPFAM" id="SSF55447">
    <property type="entry name" value="CO dehydrogenase flavoprotein C-terminal domain-like"/>
    <property type="match status" value="1"/>
</dbReference>
<dbReference type="InterPro" id="IPR051312">
    <property type="entry name" value="Diverse_Substr_Oxidored"/>
</dbReference>
<dbReference type="PROSITE" id="PS51387">
    <property type="entry name" value="FAD_PCMH"/>
    <property type="match status" value="1"/>
</dbReference>
<dbReference type="InterPro" id="IPR036683">
    <property type="entry name" value="CO_DH_flav_C_dom_sf"/>
</dbReference>
<dbReference type="SUPFAM" id="SSF56176">
    <property type="entry name" value="FAD-binding/transporter-associated domain-like"/>
    <property type="match status" value="1"/>
</dbReference>
<dbReference type="SMART" id="SM01092">
    <property type="entry name" value="CO_deh_flav_C"/>
    <property type="match status" value="1"/>
</dbReference>
<dbReference type="PANTHER" id="PTHR42659:SF2">
    <property type="entry name" value="XANTHINE DEHYDROGENASE SUBUNIT C-RELATED"/>
    <property type="match status" value="1"/>
</dbReference>
<dbReference type="OrthoDB" id="9793944at2"/>
<feature type="domain" description="FAD-binding PCMH-type" evidence="4">
    <location>
        <begin position="1"/>
        <end position="166"/>
    </location>
</feature>
<keyword evidence="3" id="KW-0560">Oxidoreductase</keyword>
<dbReference type="GO" id="GO:0016491">
    <property type="term" value="F:oxidoreductase activity"/>
    <property type="evidence" value="ECO:0007669"/>
    <property type="project" value="UniProtKB-KW"/>
</dbReference>
<evidence type="ECO:0000256" key="2">
    <source>
        <dbReference type="ARBA" id="ARBA00022827"/>
    </source>
</evidence>
<protein>
    <recommendedName>
        <fullName evidence="4">FAD-binding PCMH-type domain-containing protein</fullName>
    </recommendedName>
</protein>